<evidence type="ECO:0000313" key="6">
    <source>
        <dbReference type="EMBL" id="MDT0683573.1"/>
    </source>
</evidence>
<comment type="similarity">
    <text evidence="1">Belongs to the protein kinase superfamily. ADCK protein kinase family.</text>
</comment>
<protein>
    <submittedName>
        <fullName evidence="6">AarF/ABC1/UbiB kinase family protein</fullName>
        <ecNumber evidence="6">2.7.-.-</ecNumber>
    </submittedName>
</protein>
<gene>
    <name evidence="6" type="ORF">RM543_12825</name>
</gene>
<evidence type="ECO:0000256" key="4">
    <source>
        <dbReference type="ARBA" id="ARBA00022840"/>
    </source>
</evidence>
<dbReference type="PANTHER" id="PTHR43851">
    <property type="match status" value="1"/>
</dbReference>
<dbReference type="GO" id="GO:0016301">
    <property type="term" value="F:kinase activity"/>
    <property type="evidence" value="ECO:0007669"/>
    <property type="project" value="UniProtKB-KW"/>
</dbReference>
<feature type="domain" description="ABC1 atypical kinase-like" evidence="5">
    <location>
        <begin position="80"/>
        <end position="311"/>
    </location>
</feature>
<dbReference type="Pfam" id="PF03109">
    <property type="entry name" value="ABC1"/>
    <property type="match status" value="1"/>
</dbReference>
<evidence type="ECO:0000256" key="3">
    <source>
        <dbReference type="ARBA" id="ARBA00022741"/>
    </source>
</evidence>
<organism evidence="6 7">
    <name type="scientific">Tropicimonas omnivorans</name>
    <dbReference type="NCBI Taxonomy" id="3075590"/>
    <lineage>
        <taxon>Bacteria</taxon>
        <taxon>Pseudomonadati</taxon>
        <taxon>Pseudomonadota</taxon>
        <taxon>Alphaproteobacteria</taxon>
        <taxon>Rhodobacterales</taxon>
        <taxon>Roseobacteraceae</taxon>
        <taxon>Tropicimonas</taxon>
    </lineage>
</organism>
<dbReference type="PANTHER" id="PTHR43851:SF3">
    <property type="entry name" value="COENZYME Q8"/>
    <property type="match status" value="1"/>
</dbReference>
<proteinExistence type="inferred from homology"/>
<evidence type="ECO:0000256" key="1">
    <source>
        <dbReference type="ARBA" id="ARBA00009670"/>
    </source>
</evidence>
<dbReference type="Proteomes" id="UP001265259">
    <property type="component" value="Unassembled WGS sequence"/>
</dbReference>
<sequence>MRMGGLAGGLAGSAVAGGLRQATRGQRPRIGELLMTPGNARRIATELARMRGAAMKVGQLLSMDAGDVLPPEIAAILDRLRADADPMPPRQLRDVLDAEWGRDWIRRFETFDVRPIAAASIGQVHRARTKDGRDLALKIQYPGIRTSIDSDIANIAGLIRWSGAAPPGLNLRPLMEDARRQLHEEADYAREGRSLDRFAARLSGSPDFAVPRRHPDFCTPNVLAMDYLHGQPIETLADAPQDVRDGLAARLVSLVLRELFEWGEMQTDPNFANYLVDPSTGRIVLLDFGAVGTLPPDMVAAFRDLLRAGLARGRDAARAAANAMGLIGDANPPRHRETILDMFDTGMSAIRDDAPFDFGTSDLALRLRDRALEMGVERDTAHIPPSDTLLVQRKVAGTYLLAARLRARVDLGEIVATYG</sequence>
<evidence type="ECO:0000313" key="7">
    <source>
        <dbReference type="Proteomes" id="UP001265259"/>
    </source>
</evidence>
<dbReference type="InterPro" id="IPR051409">
    <property type="entry name" value="Atypical_kinase_ADCK"/>
</dbReference>
<keyword evidence="2 6" id="KW-0808">Transferase</keyword>
<dbReference type="SUPFAM" id="SSF56112">
    <property type="entry name" value="Protein kinase-like (PK-like)"/>
    <property type="match status" value="1"/>
</dbReference>
<dbReference type="InterPro" id="IPR004147">
    <property type="entry name" value="ABC1_dom"/>
</dbReference>
<keyword evidence="7" id="KW-1185">Reference proteome</keyword>
<evidence type="ECO:0000256" key="2">
    <source>
        <dbReference type="ARBA" id="ARBA00022679"/>
    </source>
</evidence>
<comment type="caution">
    <text evidence="6">The sequence shown here is derived from an EMBL/GenBank/DDBJ whole genome shotgun (WGS) entry which is preliminary data.</text>
</comment>
<evidence type="ECO:0000259" key="5">
    <source>
        <dbReference type="Pfam" id="PF03109"/>
    </source>
</evidence>
<reference evidence="6 7" key="1">
    <citation type="submission" date="2023-09" db="EMBL/GenBank/DDBJ databases">
        <authorList>
            <person name="Rey-Velasco X."/>
        </authorList>
    </citation>
    <scope>NUCLEOTIDE SEQUENCE [LARGE SCALE GENOMIC DNA]</scope>
    <source>
        <strain evidence="6 7">F158</strain>
    </source>
</reference>
<dbReference type="InterPro" id="IPR011009">
    <property type="entry name" value="Kinase-like_dom_sf"/>
</dbReference>
<dbReference type="InterPro" id="IPR034646">
    <property type="entry name" value="ADCK3_dom"/>
</dbReference>
<name>A0ABU3DIM2_9RHOB</name>
<keyword evidence="4" id="KW-0067">ATP-binding</keyword>
<dbReference type="RefSeq" id="WP_311693356.1">
    <property type="nucleotide sequence ID" value="NZ_JAVRHL010000003.1"/>
</dbReference>
<dbReference type="CDD" id="cd13970">
    <property type="entry name" value="ABC1_ADCK3"/>
    <property type="match status" value="1"/>
</dbReference>
<dbReference type="EMBL" id="JAVRHL010000003">
    <property type="protein sequence ID" value="MDT0683573.1"/>
    <property type="molecule type" value="Genomic_DNA"/>
</dbReference>
<dbReference type="EC" id="2.7.-.-" evidence="6"/>
<keyword evidence="3" id="KW-0547">Nucleotide-binding</keyword>
<accession>A0ABU3DIM2</accession>
<keyword evidence="6" id="KW-0418">Kinase</keyword>